<accession>A0A0J6FLC1</accession>
<dbReference type="Gene3D" id="3.60.15.10">
    <property type="entry name" value="Ribonuclease Z/Hydroxyacylglutathione hydrolase-like"/>
    <property type="match status" value="1"/>
</dbReference>
<evidence type="ECO:0000313" key="3">
    <source>
        <dbReference type="Proteomes" id="UP000036166"/>
    </source>
</evidence>
<dbReference type="Proteomes" id="UP000036166">
    <property type="component" value="Unassembled WGS sequence"/>
</dbReference>
<keyword evidence="2" id="KW-0378">Hydrolase</keyword>
<dbReference type="Pfam" id="PF13483">
    <property type="entry name" value="Lactamase_B_3"/>
    <property type="match status" value="1"/>
</dbReference>
<evidence type="ECO:0000259" key="1">
    <source>
        <dbReference type="SMART" id="SM00849"/>
    </source>
</evidence>
<dbReference type="SUPFAM" id="SSF56281">
    <property type="entry name" value="Metallo-hydrolase/oxidoreductase"/>
    <property type="match status" value="1"/>
</dbReference>
<protein>
    <submittedName>
        <fullName evidence="2">Hydrolase</fullName>
    </submittedName>
</protein>
<dbReference type="AlphaFoldDB" id="A0A0J6FLC1"/>
<feature type="domain" description="Metallo-beta-lactamase" evidence="1">
    <location>
        <begin position="7"/>
        <end position="170"/>
    </location>
</feature>
<organism evidence="2 3">
    <name type="scientific">Parabacteroides goldsteinii</name>
    <dbReference type="NCBI Taxonomy" id="328812"/>
    <lineage>
        <taxon>Bacteria</taxon>
        <taxon>Pseudomonadati</taxon>
        <taxon>Bacteroidota</taxon>
        <taxon>Bacteroidia</taxon>
        <taxon>Bacteroidales</taxon>
        <taxon>Tannerellaceae</taxon>
        <taxon>Parabacteroides</taxon>
    </lineage>
</organism>
<proteinExistence type="predicted"/>
<gene>
    <name evidence="2" type="ORF">ACM15_03210</name>
</gene>
<dbReference type="RefSeq" id="WP_007654806.1">
    <property type="nucleotide sequence ID" value="NZ_CAJTNS010000012.1"/>
</dbReference>
<dbReference type="SMART" id="SM00849">
    <property type="entry name" value="Lactamase_B"/>
    <property type="match status" value="1"/>
</dbReference>
<evidence type="ECO:0000313" key="2">
    <source>
        <dbReference type="EMBL" id="KMM35182.1"/>
    </source>
</evidence>
<dbReference type="PANTHER" id="PTHR42967">
    <property type="entry name" value="METAL DEPENDENT HYDROLASE"/>
    <property type="match status" value="1"/>
</dbReference>
<sequence>MRLTYIYHSGFAIETEGYTILIDYFKDTGKTPDTGFVHDELLRRAGTLYILSSHFHPDHFNPDVLKWKEIKSDIKYIFSKDILKRHRATAEDAVYLKKGDVFEDENIRIRAFGSTDVGISFLIEAEGKLLFHAGDLNNWHWKDESTPQEVAKAEGDYLRELDILAQATGHLHLAMFPVDPRIGTDFMRGAEQFVDRIKTDVLVPMHFWEHPAEVVAFGPYAESKGCRYILLSYPGESTDF</sequence>
<dbReference type="PATRIC" id="fig|328812.4.peg.4917"/>
<reference evidence="2 3" key="1">
    <citation type="submission" date="2015-06" db="EMBL/GenBank/DDBJ databases">
        <title>Draft Genome Sequence of Parabacteroides goldsteinii with Putative Novel Metallo-Beta-Lactamases Isolated from a Blood Culture from a Human Patient.</title>
        <authorList>
            <person name="Krogh T.J."/>
            <person name="Agergaard C.N."/>
            <person name="Moller-Jensen J."/>
            <person name="Justesen U.S."/>
        </authorList>
    </citation>
    <scope>NUCLEOTIDE SEQUENCE [LARGE SCALE GENOMIC DNA]</scope>
    <source>
        <strain evidence="2 3">910340</strain>
    </source>
</reference>
<dbReference type="PANTHER" id="PTHR42967:SF1">
    <property type="entry name" value="MBL FOLD METALLO-HYDROLASE"/>
    <property type="match status" value="1"/>
</dbReference>
<dbReference type="InterPro" id="IPR036866">
    <property type="entry name" value="RibonucZ/Hydroxyglut_hydro"/>
</dbReference>
<dbReference type="EMBL" id="LFJV01000007">
    <property type="protein sequence ID" value="KMM35182.1"/>
    <property type="molecule type" value="Genomic_DNA"/>
</dbReference>
<comment type="caution">
    <text evidence="2">The sequence shown here is derived from an EMBL/GenBank/DDBJ whole genome shotgun (WGS) entry which is preliminary data.</text>
</comment>
<dbReference type="GO" id="GO:0016787">
    <property type="term" value="F:hydrolase activity"/>
    <property type="evidence" value="ECO:0007669"/>
    <property type="project" value="UniProtKB-KW"/>
</dbReference>
<name>A0A0J6FLC1_9BACT</name>
<dbReference type="InterPro" id="IPR001279">
    <property type="entry name" value="Metallo-B-lactamas"/>
</dbReference>